<dbReference type="EMBL" id="VZPB01000012">
    <property type="protein sequence ID" value="KAB0583646.1"/>
    <property type="molecule type" value="Genomic_DNA"/>
</dbReference>
<dbReference type="RefSeq" id="WP_151123497.1">
    <property type="nucleotide sequence ID" value="NZ_CP088081.1"/>
</dbReference>
<dbReference type="InterPro" id="IPR021330">
    <property type="entry name" value="DUF2939"/>
</dbReference>
<protein>
    <submittedName>
        <fullName evidence="1">DUF2939 domain-containing protein</fullName>
    </submittedName>
</protein>
<gene>
    <name evidence="1" type="ORF">F7Q92_07170</name>
</gene>
<dbReference type="OrthoDB" id="8706891at2"/>
<organism evidence="1 2">
    <name type="scientific">Ideonella dechloratans</name>
    <dbReference type="NCBI Taxonomy" id="36863"/>
    <lineage>
        <taxon>Bacteria</taxon>
        <taxon>Pseudomonadati</taxon>
        <taxon>Pseudomonadota</taxon>
        <taxon>Betaproteobacteria</taxon>
        <taxon>Burkholderiales</taxon>
        <taxon>Sphaerotilaceae</taxon>
        <taxon>Ideonella</taxon>
    </lineage>
</organism>
<proteinExistence type="predicted"/>
<dbReference type="AlphaFoldDB" id="A0A643FDZ3"/>
<dbReference type="Pfam" id="PF11159">
    <property type="entry name" value="DUF2939"/>
    <property type="match status" value="1"/>
</dbReference>
<evidence type="ECO:0000313" key="1">
    <source>
        <dbReference type="EMBL" id="KAB0583646.1"/>
    </source>
</evidence>
<reference evidence="1 2" key="1">
    <citation type="submission" date="2019-09" db="EMBL/GenBank/DDBJ databases">
        <title>Draft genome sequences of 48 bacterial type strains from the CCUG.</title>
        <authorList>
            <person name="Tunovic T."/>
            <person name="Pineiro-Iglesias B."/>
            <person name="Unosson C."/>
            <person name="Inganas E."/>
            <person name="Ohlen M."/>
            <person name="Cardew S."/>
            <person name="Jensie-Markopoulos S."/>
            <person name="Salva-Serra F."/>
            <person name="Jaen-Luchoro D."/>
            <person name="Karlsson R."/>
            <person name="Svensson-Stadler L."/>
            <person name="Chun J."/>
            <person name="Moore E."/>
        </authorList>
    </citation>
    <scope>NUCLEOTIDE SEQUENCE [LARGE SCALE GENOMIC DNA]</scope>
    <source>
        <strain evidence="1 2">CCUG 30977</strain>
    </source>
</reference>
<sequence>MPTKVVAAFVAALVLALGAYWYASPYLALRTLQAAAKARDADRLNAHVDYPRLRESLKGQFSAKLAREMGGDAGSHDALGQLGAALGTTLGMALGDRLIDALVQPEMVMRALTEAELRPRMGHDKPSEGRPAEPAVTWTSERVNLNTLVVYGHRQADAPEDRLGLVFERSGFADWKLTEIRLPAPETR</sequence>
<keyword evidence="2" id="KW-1185">Reference proteome</keyword>
<accession>A0A643FDZ3</accession>
<name>A0A643FDZ3_IDEDE</name>
<evidence type="ECO:0000313" key="2">
    <source>
        <dbReference type="Proteomes" id="UP000430120"/>
    </source>
</evidence>
<comment type="caution">
    <text evidence="1">The sequence shown here is derived from an EMBL/GenBank/DDBJ whole genome shotgun (WGS) entry which is preliminary data.</text>
</comment>
<dbReference type="Proteomes" id="UP000430120">
    <property type="component" value="Unassembled WGS sequence"/>
</dbReference>